<proteinExistence type="predicted"/>
<dbReference type="InterPro" id="IPR052948">
    <property type="entry name" value="Low_temp-induced_all0457"/>
</dbReference>
<evidence type="ECO:0000256" key="1">
    <source>
        <dbReference type="SAM" id="Phobius"/>
    </source>
</evidence>
<organism evidence="3">
    <name type="scientific">mine drainage metagenome</name>
    <dbReference type="NCBI Taxonomy" id="410659"/>
    <lineage>
        <taxon>unclassified sequences</taxon>
        <taxon>metagenomes</taxon>
        <taxon>ecological metagenomes</taxon>
    </lineage>
</organism>
<protein>
    <recommendedName>
        <fullName evidence="2">General stress protein 17M-like domain-containing protein</fullName>
    </recommendedName>
</protein>
<sequence length="188" mass="19661">MIMTPTQDIAVAVYDSHTKAEDAVKALQHAGFDMKKLSIAGRDYETKEHVVGFFNAGDRAKFFGKLGVFWGGMAGLLLGVVFVVVPTVGPIVALGPFAAALVSTLTGGVVGGVEGAVLAGSAGALFGALSALGIPKDAVLHYETELKARHFLLLVHGDPKDMHRAKDLLAQSGYLSFTHHPKAHSAAQ</sequence>
<dbReference type="InterPro" id="IPR025889">
    <property type="entry name" value="GSP17M-like_dom"/>
</dbReference>
<evidence type="ECO:0000313" key="3">
    <source>
        <dbReference type="EMBL" id="CBH97307.1"/>
    </source>
</evidence>
<comment type="caution">
    <text evidence="3">The sequence shown here is derived from an EMBL/GenBank/DDBJ whole genome shotgun (WGS) entry which is preliminary data.</text>
</comment>
<dbReference type="PANTHER" id="PTHR36109">
    <property type="entry name" value="MEMBRANE PROTEIN-RELATED"/>
    <property type="match status" value="1"/>
</dbReference>
<dbReference type="PANTHER" id="PTHR36109:SF2">
    <property type="entry name" value="MEMBRANE PROTEIN"/>
    <property type="match status" value="1"/>
</dbReference>
<keyword evidence="1" id="KW-0472">Membrane</keyword>
<dbReference type="Pfam" id="PF11181">
    <property type="entry name" value="YflT"/>
    <property type="match status" value="1"/>
</dbReference>
<name>E6PQV2_9ZZZZ</name>
<evidence type="ECO:0000259" key="2">
    <source>
        <dbReference type="Pfam" id="PF11181"/>
    </source>
</evidence>
<keyword evidence="1" id="KW-0812">Transmembrane</keyword>
<dbReference type="EMBL" id="CABM01000042">
    <property type="protein sequence ID" value="CBH97307.1"/>
    <property type="molecule type" value="Genomic_DNA"/>
</dbReference>
<accession>E6PQV2</accession>
<reference evidence="3" key="1">
    <citation type="submission" date="2009-10" db="EMBL/GenBank/DDBJ databases">
        <title>Diversity of trophic interactions inside an arsenic-rich microbial ecosystem.</title>
        <authorList>
            <person name="Bertin P.N."/>
            <person name="Heinrich-Salmeron A."/>
            <person name="Pelletier E."/>
            <person name="Goulhen-Chollet F."/>
            <person name="Arsene-Ploetze F."/>
            <person name="Gallien S."/>
            <person name="Calteau A."/>
            <person name="Vallenet D."/>
            <person name="Casiot C."/>
            <person name="Chane-Woon-Ming B."/>
            <person name="Giloteaux L."/>
            <person name="Barakat M."/>
            <person name="Bonnefoy V."/>
            <person name="Bruneel O."/>
            <person name="Chandler M."/>
            <person name="Cleiss J."/>
            <person name="Duran R."/>
            <person name="Elbaz-Poulichet F."/>
            <person name="Fonknechten N."/>
            <person name="Lauga B."/>
            <person name="Mornico D."/>
            <person name="Ortet P."/>
            <person name="Schaeffer C."/>
            <person name="Siguier P."/>
            <person name="Alexander Thil Smith A."/>
            <person name="Van Dorsselaer A."/>
            <person name="Weissenbach J."/>
            <person name="Medigue C."/>
            <person name="Le Paslier D."/>
        </authorList>
    </citation>
    <scope>NUCLEOTIDE SEQUENCE</scope>
</reference>
<gene>
    <name evidence="3" type="ORF">CARN2_2779</name>
</gene>
<dbReference type="AlphaFoldDB" id="E6PQV2"/>
<feature type="transmembrane region" description="Helical" evidence="1">
    <location>
        <begin position="68"/>
        <end position="95"/>
    </location>
</feature>
<keyword evidence="1" id="KW-1133">Transmembrane helix</keyword>
<feature type="domain" description="General stress protein 17M-like" evidence="2">
    <location>
        <begin position="11"/>
        <end position="77"/>
    </location>
</feature>